<protein>
    <submittedName>
        <fullName evidence="1">G6059 protein</fullName>
    </submittedName>
</protein>
<accession>A0ABP1G123</accession>
<name>A0ABP1G123_9CHLO</name>
<sequence length="276" mass="31056">MSHNAHIGRVEVRRHLGATVLKESMAKDDGPETLGHPLDHGKYNVSFNKARQFIFIRHGEKPPKDENGKETSDDLSQQGYFRAANLHQVFGKGSTPSGYNTPDVIYAMKSQPKSDASNRPFETVEPLAVALGMKPTEDQRTQEAPGVNVFDNCFEVDQHTELKHDVIERCESGEYEEKTIMFCWEHKNIPYIVAKFGFAKKDLTWGLNPKRGKDEHKNFTAIWVFTPTNAGLDFKVYSEFEIGSEGNSGDGPFTVQTPPDGYGKEVYSHVDTDLRT</sequence>
<reference evidence="1 2" key="1">
    <citation type="submission" date="2024-06" db="EMBL/GenBank/DDBJ databases">
        <authorList>
            <person name="Kraege A."/>
            <person name="Thomma B."/>
        </authorList>
    </citation>
    <scope>NUCLEOTIDE SEQUENCE [LARGE SCALE GENOMIC DNA]</scope>
</reference>
<comment type="caution">
    <text evidence="1">The sequence shown here is derived from an EMBL/GenBank/DDBJ whole genome shotgun (WGS) entry which is preliminary data.</text>
</comment>
<dbReference type="EMBL" id="CAXHTA020000008">
    <property type="protein sequence ID" value="CAL5223527.1"/>
    <property type="molecule type" value="Genomic_DNA"/>
</dbReference>
<evidence type="ECO:0000313" key="2">
    <source>
        <dbReference type="Proteomes" id="UP001497392"/>
    </source>
</evidence>
<evidence type="ECO:0000313" key="1">
    <source>
        <dbReference type="EMBL" id="CAL5223527.1"/>
    </source>
</evidence>
<organism evidence="1 2">
    <name type="scientific">Coccomyxa viridis</name>
    <dbReference type="NCBI Taxonomy" id="1274662"/>
    <lineage>
        <taxon>Eukaryota</taxon>
        <taxon>Viridiplantae</taxon>
        <taxon>Chlorophyta</taxon>
        <taxon>core chlorophytes</taxon>
        <taxon>Trebouxiophyceae</taxon>
        <taxon>Trebouxiophyceae incertae sedis</taxon>
        <taxon>Coccomyxaceae</taxon>
        <taxon>Coccomyxa</taxon>
    </lineage>
</organism>
<dbReference type="Proteomes" id="UP001497392">
    <property type="component" value="Unassembled WGS sequence"/>
</dbReference>
<proteinExistence type="predicted"/>
<gene>
    <name evidence="1" type="primary">g6059</name>
    <name evidence="1" type="ORF">VP750_LOCUS5186</name>
</gene>
<keyword evidence="2" id="KW-1185">Reference proteome</keyword>